<dbReference type="EMBL" id="NXGE01000003">
    <property type="protein sequence ID" value="PRM94465.1"/>
    <property type="molecule type" value="Genomic_DNA"/>
</dbReference>
<dbReference type="Gene3D" id="3.90.550.10">
    <property type="entry name" value="Spore Coat Polysaccharide Biosynthesis Protein SpsA, Chain A"/>
    <property type="match status" value="1"/>
</dbReference>
<dbReference type="Pfam" id="PF00535">
    <property type="entry name" value="Glycos_transf_2"/>
    <property type="match status" value="1"/>
</dbReference>
<dbReference type="SUPFAM" id="SSF53756">
    <property type="entry name" value="UDP-Glycosyltransferase/glycogen phosphorylase"/>
    <property type="match status" value="1"/>
</dbReference>
<dbReference type="InterPro" id="IPR043148">
    <property type="entry name" value="TagF_C"/>
</dbReference>
<dbReference type="SUPFAM" id="SSF53448">
    <property type="entry name" value="Nucleotide-diphospho-sugar transferases"/>
    <property type="match status" value="1"/>
</dbReference>
<dbReference type="CDD" id="cd00761">
    <property type="entry name" value="Glyco_tranf_GTA_type"/>
    <property type="match status" value="1"/>
</dbReference>
<evidence type="ECO:0000313" key="5">
    <source>
        <dbReference type="Proteomes" id="UP000238281"/>
    </source>
</evidence>
<dbReference type="PANTHER" id="PTHR22916">
    <property type="entry name" value="GLYCOSYLTRANSFERASE"/>
    <property type="match status" value="1"/>
</dbReference>
<sequence>MCKISVIIPVYNTEKYLDKCLSSVINQTFKDIEIIIVDDGSIDNSYEICKKYANIDNRIVLIQQSNQGQGFARNKALLKSNGEYIFFLDSDDYLELDAFELLYNEAINKNSDLVMLGWEKKDEQTSSILYKCPQINLIVINDKKNRVPYIFSSISPSPWTALIKRDLIIDNYLFFPNVFHEDLYVVPKIYYFAKNISYVNKILYNYIERKNATTTTFTMKHAIGIGGILTDWINFFIKEKIYEEFLFILYKSFFQHLNLAKIRTINFAKKTEKNEILKYFYYIENNINQDFMKATTLDPNFIFSKNINSLYTHIQYLKKYKYKIAIYGNGIIGNFIARELKEQIVVILDKAKDSSSEFAKVCSPEELNNYKFDKLVICVLGREEEIINSLDIEKDKIFEFNFLNTTLLEIENSNKLINIEDKKNYDVVFIPHKDYHFKTMALISKKLKKLDISSCILDITDYYRNERVRNEALNFPKIPFFDLSLFLKDSINYKLLVCMNDWDNKVVRPLIINAKKSHKKTLGIIEGINDFLDADTNMRRTSYQITEYLFLTGEHDKQFFKGKEKKYFTVGIPRLNNLLKEKPKFTKKPLVVINVNFSYGVLEDKREYWLNSVLEACKILNFEYIITQHPEDSANLSKYNISKLDMYETIRQGSIVISRFGSIILEALAMGKPVVYHNPHNEKVLKFQESMGAYSCSFDVQSLVEAIKYELSLKVDYRQRANDFLNHHCNINESKNSAKLCAKYIKEILDYE</sequence>
<organism evidence="4 5">
    <name type="scientific">Aliarcobacter cryaerophilus</name>
    <dbReference type="NCBI Taxonomy" id="28198"/>
    <lineage>
        <taxon>Bacteria</taxon>
        <taxon>Pseudomonadati</taxon>
        <taxon>Campylobacterota</taxon>
        <taxon>Epsilonproteobacteria</taxon>
        <taxon>Campylobacterales</taxon>
        <taxon>Arcobacteraceae</taxon>
        <taxon>Aliarcobacter</taxon>
    </lineage>
</organism>
<comment type="caution">
    <text evidence="4">The sequence shown here is derived from an EMBL/GenBank/DDBJ whole genome shotgun (WGS) entry which is preliminary data.</text>
</comment>
<dbReference type="PANTHER" id="PTHR22916:SF51">
    <property type="entry name" value="GLYCOSYLTRANSFERASE EPSH-RELATED"/>
    <property type="match status" value="1"/>
</dbReference>
<keyword evidence="1" id="KW-0328">Glycosyltransferase</keyword>
<evidence type="ECO:0000256" key="2">
    <source>
        <dbReference type="ARBA" id="ARBA00022679"/>
    </source>
</evidence>
<accession>A0A2S9T6K3</accession>
<reference evidence="4 5" key="1">
    <citation type="submission" date="2017-09" db="EMBL/GenBank/DDBJ databases">
        <title>Reassesment of A. cryaerophilus.</title>
        <authorList>
            <person name="Perez-Cataluna A."/>
            <person name="Collado L."/>
            <person name="Salgado O."/>
            <person name="Lefinanco V."/>
            <person name="Figueras M.J."/>
        </authorList>
    </citation>
    <scope>NUCLEOTIDE SEQUENCE [LARGE SCALE GENOMIC DNA]</scope>
    <source>
        <strain evidence="4 5">LMG 10210</strain>
    </source>
</reference>
<feature type="domain" description="Glycosyltransferase 2-like" evidence="3">
    <location>
        <begin position="5"/>
        <end position="127"/>
    </location>
</feature>
<evidence type="ECO:0000313" key="4">
    <source>
        <dbReference type="EMBL" id="PRM94465.1"/>
    </source>
</evidence>
<dbReference type="Gene3D" id="3.40.50.720">
    <property type="entry name" value="NAD(P)-binding Rossmann-like Domain"/>
    <property type="match status" value="1"/>
</dbReference>
<evidence type="ECO:0000259" key="3">
    <source>
        <dbReference type="Pfam" id="PF00535"/>
    </source>
</evidence>
<name>A0A2S9T6K3_9BACT</name>
<dbReference type="GO" id="GO:0016758">
    <property type="term" value="F:hexosyltransferase activity"/>
    <property type="evidence" value="ECO:0007669"/>
    <property type="project" value="UniProtKB-ARBA"/>
</dbReference>
<protein>
    <recommendedName>
        <fullName evidence="3">Glycosyltransferase 2-like domain-containing protein</fullName>
    </recommendedName>
</protein>
<dbReference type="Proteomes" id="UP000238281">
    <property type="component" value="Unassembled WGS sequence"/>
</dbReference>
<dbReference type="Gene3D" id="3.40.50.12580">
    <property type="match status" value="1"/>
</dbReference>
<gene>
    <name evidence="4" type="ORF">CJ673_06130</name>
</gene>
<proteinExistence type="predicted"/>
<dbReference type="InterPro" id="IPR029044">
    <property type="entry name" value="Nucleotide-diphossugar_trans"/>
</dbReference>
<evidence type="ECO:0000256" key="1">
    <source>
        <dbReference type="ARBA" id="ARBA00022676"/>
    </source>
</evidence>
<dbReference type="InterPro" id="IPR001173">
    <property type="entry name" value="Glyco_trans_2-like"/>
</dbReference>
<keyword evidence="2" id="KW-0808">Transferase</keyword>
<dbReference type="AlphaFoldDB" id="A0A2S9T6K3"/>
<dbReference type="RefSeq" id="WP_105915370.1">
    <property type="nucleotide sequence ID" value="NZ_NXGE01000003.1"/>
</dbReference>